<dbReference type="InterPro" id="IPR016032">
    <property type="entry name" value="Sig_transdc_resp-reg_C-effctor"/>
</dbReference>
<dbReference type="GO" id="GO:0006355">
    <property type="term" value="P:regulation of DNA-templated transcription"/>
    <property type="evidence" value="ECO:0007669"/>
    <property type="project" value="InterPro"/>
</dbReference>
<dbReference type="Gene3D" id="3.40.50.300">
    <property type="entry name" value="P-loop containing nucleotide triphosphate hydrolases"/>
    <property type="match status" value="1"/>
</dbReference>
<dbReference type="STRING" id="65499.SAMN04488000_12818"/>
<evidence type="ECO:0000313" key="3">
    <source>
        <dbReference type="Proteomes" id="UP000199503"/>
    </source>
</evidence>
<evidence type="ECO:0000313" key="2">
    <source>
        <dbReference type="EMBL" id="SES41555.1"/>
    </source>
</evidence>
<dbReference type="Gene3D" id="1.10.10.10">
    <property type="entry name" value="Winged helix-like DNA-binding domain superfamily/Winged helix DNA-binding domain"/>
    <property type="match status" value="1"/>
</dbReference>
<dbReference type="SUPFAM" id="SSF48452">
    <property type="entry name" value="TPR-like"/>
    <property type="match status" value="1"/>
</dbReference>
<dbReference type="Proteomes" id="UP000199503">
    <property type="component" value="Unassembled WGS sequence"/>
</dbReference>
<dbReference type="Pfam" id="PF00196">
    <property type="entry name" value="GerE"/>
    <property type="match status" value="1"/>
</dbReference>
<gene>
    <name evidence="2" type="ORF">SAMN04488000_12818</name>
</gene>
<dbReference type="EMBL" id="FOFV01000028">
    <property type="protein sequence ID" value="SES41555.1"/>
    <property type="molecule type" value="Genomic_DNA"/>
</dbReference>
<dbReference type="InterPro" id="IPR041664">
    <property type="entry name" value="AAA_16"/>
</dbReference>
<sequence>MFPLHAESSPVLVEREAEISALEDFLTDLSSGRSAAVAVVGPPGSGRSALLSHAVHHAAWLGLRTAIARARPSEKDVEWGVAAQWRDCLRSDWIGWPALDRVGPARKDGVLMSVCSAVVAMARRAPLLLVVDDVHLSDQSSADLLAALLRRLRQGPLGIVFATNGEHRFDQVCDDLVHTLLPRPLTAAGVDVLCRQHFDDDAVVAALVSLSAGMPGILVPALADAALPAGAPRRLRAIAAAEAHRRAATDRVLACLPPEALHLARLICVARGDLHLTELCVAAGTRGIPGSTLQLLRDNGLLDGAPDRPTLTDIAAEQVLAGMSPRARHALHAATAAVAHGAAAPQETVARLLLGADTTGTTWAADVSRRCGGRALREGDDRTAAAWLTRAARESADEVERSRLALELARAHTRDRPVACTRALSVVAMGSHHRAEAVDLLLLRGEMDAVCRSTVAANRHDDPELHGLRRIAALALGRGTGDPVDDRPERNPVLAGTEAWRLALVGDDATRVRELAAIGASDHPHVSARLVACAALVLADDLDEARAALDDVLTTALRRGARAAAAAAAFQISDAAHRAGRLDDAGHHLDLALDLLPLGAWSRRNHVLPVSARARLELDRGNIDGARDVLALADPAAEPGWGNLLHARAAVALASGDPEEALRDLLACGRRLTGRGWHNPAVLDWRSPAAEALCRLERTAEARVLLADGRRAAARWGTASCVGAARLAAGRWGGVTSPVRTFAQAERVLRRSCSRLLHVEAQVELAFALLPLGESGEAAWLAQQAVRTARGHAAQSLALRAEAVRTTAEEKAVPDGTRRGDAVLSVLSQSQAKAARSVLLGLSNAEIASASGITRRAVELQLTAAYRKLGVAGRGELVDLLTGR</sequence>
<dbReference type="GO" id="GO:0003677">
    <property type="term" value="F:DNA binding"/>
    <property type="evidence" value="ECO:0007669"/>
    <property type="project" value="InterPro"/>
</dbReference>
<dbReference type="SMART" id="SM00421">
    <property type="entry name" value="HTH_LUXR"/>
    <property type="match status" value="1"/>
</dbReference>
<evidence type="ECO:0000259" key="1">
    <source>
        <dbReference type="SMART" id="SM00421"/>
    </source>
</evidence>
<keyword evidence="3" id="KW-1185">Reference proteome</keyword>
<proteinExistence type="predicted"/>
<dbReference type="InterPro" id="IPR036388">
    <property type="entry name" value="WH-like_DNA-bd_sf"/>
</dbReference>
<organism evidence="2 3">
    <name type="scientific">Lentzea albida</name>
    <dbReference type="NCBI Taxonomy" id="65499"/>
    <lineage>
        <taxon>Bacteria</taxon>
        <taxon>Bacillati</taxon>
        <taxon>Actinomycetota</taxon>
        <taxon>Actinomycetes</taxon>
        <taxon>Pseudonocardiales</taxon>
        <taxon>Pseudonocardiaceae</taxon>
        <taxon>Lentzea</taxon>
    </lineage>
</organism>
<dbReference type="InterPro" id="IPR011990">
    <property type="entry name" value="TPR-like_helical_dom_sf"/>
</dbReference>
<dbReference type="Pfam" id="PF13191">
    <property type="entry name" value="AAA_16"/>
    <property type="match status" value="1"/>
</dbReference>
<dbReference type="OrthoDB" id="4335782at2"/>
<name>A0A1H9X5Y0_9PSEU</name>
<feature type="domain" description="HTH luxR-type" evidence="1">
    <location>
        <begin position="824"/>
        <end position="881"/>
    </location>
</feature>
<dbReference type="RefSeq" id="WP_089927133.1">
    <property type="nucleotide sequence ID" value="NZ_FOFV01000028.1"/>
</dbReference>
<protein>
    <submittedName>
        <fullName evidence="2">Regulatory protein, luxR family</fullName>
    </submittedName>
</protein>
<dbReference type="SUPFAM" id="SSF46894">
    <property type="entry name" value="C-terminal effector domain of the bipartite response regulators"/>
    <property type="match status" value="1"/>
</dbReference>
<dbReference type="AlphaFoldDB" id="A0A1H9X5Y0"/>
<dbReference type="InterPro" id="IPR027417">
    <property type="entry name" value="P-loop_NTPase"/>
</dbReference>
<dbReference type="Gene3D" id="1.25.40.10">
    <property type="entry name" value="Tetratricopeptide repeat domain"/>
    <property type="match status" value="1"/>
</dbReference>
<dbReference type="InterPro" id="IPR000792">
    <property type="entry name" value="Tscrpt_reg_LuxR_C"/>
</dbReference>
<reference evidence="3" key="1">
    <citation type="submission" date="2016-10" db="EMBL/GenBank/DDBJ databases">
        <authorList>
            <person name="Varghese N."/>
            <person name="Submissions S."/>
        </authorList>
    </citation>
    <scope>NUCLEOTIDE SEQUENCE [LARGE SCALE GENOMIC DNA]</scope>
    <source>
        <strain evidence="3">DSM 44437</strain>
    </source>
</reference>
<accession>A0A1H9X5Y0</accession>
<dbReference type="SUPFAM" id="SSF52540">
    <property type="entry name" value="P-loop containing nucleoside triphosphate hydrolases"/>
    <property type="match status" value="1"/>
</dbReference>